<keyword evidence="2" id="KW-0238">DNA-binding</keyword>
<comment type="caution">
    <text evidence="5">The sequence shown here is derived from an EMBL/GenBank/DDBJ whole genome shotgun (WGS) entry which is preliminary data.</text>
</comment>
<accession>A0A6I3IZ01</accession>
<evidence type="ECO:0000256" key="3">
    <source>
        <dbReference type="ARBA" id="ARBA00023163"/>
    </source>
</evidence>
<evidence type="ECO:0000256" key="1">
    <source>
        <dbReference type="ARBA" id="ARBA00023015"/>
    </source>
</evidence>
<reference evidence="5 6" key="1">
    <citation type="submission" date="2019-11" db="EMBL/GenBank/DDBJ databases">
        <title>Whole genome sequencing identifies a novel species of the genus Arsenicicoccus isolated from human blood.</title>
        <authorList>
            <person name="Jeong J.H."/>
            <person name="Kweon O.J."/>
            <person name="Kim H.R."/>
            <person name="Kim T.-H."/>
            <person name="Ha S.-M."/>
            <person name="Lee M.-K."/>
        </authorList>
    </citation>
    <scope>NUCLEOTIDE SEQUENCE [LARGE SCALE GENOMIC DNA]</scope>
    <source>
        <strain evidence="5 6">MKL-02</strain>
    </source>
</reference>
<dbReference type="CDD" id="cd07377">
    <property type="entry name" value="WHTH_GntR"/>
    <property type="match status" value="1"/>
</dbReference>
<dbReference type="InterPro" id="IPR036388">
    <property type="entry name" value="WH-like_DNA-bd_sf"/>
</dbReference>
<dbReference type="Proteomes" id="UP000431092">
    <property type="component" value="Unassembled WGS sequence"/>
</dbReference>
<sequence length="246" mass="25985">MLRPVREGQAFEATLEQLATAVRLGVLPAGSQLPPERELAARLGVSRVTLREAIATLRDLGMVETRRGRGGGSFITYDWAVHDAGSADLAGVTADLEDVLGFRRVVEPGTAYLAASRALPAADRGWLKECLRDVAEASGRDTAEHRQADSRLHLAIAGLSGSASLVEAVSRSRSVLHQLLAAIPVLARNIEHSNADHAAIVDAILSGEPEDARELAEEHCDKTAALLRGLLAHPTTPAPTQPGGTP</sequence>
<keyword evidence="1" id="KW-0805">Transcription regulation</keyword>
<feature type="domain" description="HTH gntR-type" evidence="4">
    <location>
        <begin position="8"/>
        <end position="78"/>
    </location>
</feature>
<dbReference type="InterPro" id="IPR008920">
    <property type="entry name" value="TF_FadR/GntR_C"/>
</dbReference>
<dbReference type="EMBL" id="WLVL01000037">
    <property type="protein sequence ID" value="MTB72176.1"/>
    <property type="molecule type" value="Genomic_DNA"/>
</dbReference>
<dbReference type="GO" id="GO:0003677">
    <property type="term" value="F:DNA binding"/>
    <property type="evidence" value="ECO:0007669"/>
    <property type="project" value="UniProtKB-KW"/>
</dbReference>
<dbReference type="SMART" id="SM00895">
    <property type="entry name" value="FCD"/>
    <property type="match status" value="1"/>
</dbReference>
<dbReference type="AlphaFoldDB" id="A0A6I3IZ01"/>
<dbReference type="PROSITE" id="PS50949">
    <property type="entry name" value="HTH_GNTR"/>
    <property type="match status" value="1"/>
</dbReference>
<dbReference type="Pfam" id="PF07729">
    <property type="entry name" value="FCD"/>
    <property type="match status" value="1"/>
</dbReference>
<dbReference type="InterPro" id="IPR036390">
    <property type="entry name" value="WH_DNA-bd_sf"/>
</dbReference>
<dbReference type="Gene3D" id="1.10.10.10">
    <property type="entry name" value="Winged helix-like DNA-binding domain superfamily/Winged helix DNA-binding domain"/>
    <property type="match status" value="1"/>
</dbReference>
<gene>
    <name evidence="5" type="ORF">GGG17_09385</name>
</gene>
<keyword evidence="3" id="KW-0804">Transcription</keyword>
<evidence type="ECO:0000259" key="4">
    <source>
        <dbReference type="PROSITE" id="PS50949"/>
    </source>
</evidence>
<keyword evidence="6" id="KW-1185">Reference proteome</keyword>
<organism evidence="5 6">
    <name type="scientific">Arsenicicoccus cauae</name>
    <dbReference type="NCBI Taxonomy" id="2663847"/>
    <lineage>
        <taxon>Bacteria</taxon>
        <taxon>Bacillati</taxon>
        <taxon>Actinomycetota</taxon>
        <taxon>Actinomycetes</taxon>
        <taxon>Micrococcales</taxon>
        <taxon>Intrasporangiaceae</taxon>
        <taxon>Arsenicicoccus</taxon>
    </lineage>
</organism>
<evidence type="ECO:0000256" key="2">
    <source>
        <dbReference type="ARBA" id="ARBA00023125"/>
    </source>
</evidence>
<dbReference type="SUPFAM" id="SSF46785">
    <property type="entry name" value="Winged helix' DNA-binding domain"/>
    <property type="match status" value="1"/>
</dbReference>
<dbReference type="PANTHER" id="PTHR43537">
    <property type="entry name" value="TRANSCRIPTIONAL REGULATOR, GNTR FAMILY"/>
    <property type="match status" value="1"/>
</dbReference>
<dbReference type="InterPro" id="IPR011711">
    <property type="entry name" value="GntR_C"/>
</dbReference>
<name>A0A6I3IZ01_9MICO</name>
<dbReference type="PRINTS" id="PR00035">
    <property type="entry name" value="HTHGNTR"/>
</dbReference>
<dbReference type="SUPFAM" id="SSF48008">
    <property type="entry name" value="GntR ligand-binding domain-like"/>
    <property type="match status" value="1"/>
</dbReference>
<proteinExistence type="predicted"/>
<protein>
    <submittedName>
        <fullName evidence="5">FCD domain-containing protein</fullName>
    </submittedName>
</protein>
<evidence type="ECO:0000313" key="6">
    <source>
        <dbReference type="Proteomes" id="UP000431092"/>
    </source>
</evidence>
<dbReference type="PANTHER" id="PTHR43537:SF24">
    <property type="entry name" value="GLUCONATE OPERON TRANSCRIPTIONAL REPRESSOR"/>
    <property type="match status" value="1"/>
</dbReference>
<dbReference type="Gene3D" id="1.20.120.530">
    <property type="entry name" value="GntR ligand-binding domain-like"/>
    <property type="match status" value="1"/>
</dbReference>
<dbReference type="Pfam" id="PF00392">
    <property type="entry name" value="GntR"/>
    <property type="match status" value="1"/>
</dbReference>
<dbReference type="SMART" id="SM00345">
    <property type="entry name" value="HTH_GNTR"/>
    <property type="match status" value="1"/>
</dbReference>
<dbReference type="GO" id="GO:0003700">
    <property type="term" value="F:DNA-binding transcription factor activity"/>
    <property type="evidence" value="ECO:0007669"/>
    <property type="project" value="InterPro"/>
</dbReference>
<evidence type="ECO:0000313" key="5">
    <source>
        <dbReference type="EMBL" id="MTB72176.1"/>
    </source>
</evidence>
<dbReference type="InterPro" id="IPR000524">
    <property type="entry name" value="Tscrpt_reg_HTH_GntR"/>
</dbReference>